<name>A0A917FZU3_9BACI</name>
<dbReference type="Proteomes" id="UP000616608">
    <property type="component" value="Unassembled WGS sequence"/>
</dbReference>
<gene>
    <name evidence="1" type="ORF">GCM10007425_07110</name>
</gene>
<dbReference type="AlphaFoldDB" id="A0A917FZU3"/>
<reference evidence="1" key="2">
    <citation type="submission" date="2020-09" db="EMBL/GenBank/DDBJ databases">
        <authorList>
            <person name="Sun Q."/>
            <person name="Zhou Y."/>
        </authorList>
    </citation>
    <scope>NUCLEOTIDE SEQUENCE</scope>
    <source>
        <strain evidence="1">CGMCC 1.15760</strain>
    </source>
</reference>
<sequence length="82" mass="9563">MIAQLQIRLVKTITRKLAQHMTNEVTMSSHLTKSPINDDEIQKESRSLRDSFLWLHNSVNLMSLLLVHANRMGLPLYQTEYL</sequence>
<comment type="caution">
    <text evidence="1">The sequence shown here is derived from an EMBL/GenBank/DDBJ whole genome shotgun (WGS) entry which is preliminary data.</text>
</comment>
<keyword evidence="2" id="KW-1185">Reference proteome</keyword>
<dbReference type="EMBL" id="BMJT01000002">
    <property type="protein sequence ID" value="GGG15411.1"/>
    <property type="molecule type" value="Genomic_DNA"/>
</dbReference>
<evidence type="ECO:0000313" key="2">
    <source>
        <dbReference type="Proteomes" id="UP000616608"/>
    </source>
</evidence>
<reference evidence="1" key="1">
    <citation type="journal article" date="2014" name="Int. J. Syst. Evol. Microbiol.">
        <title>Complete genome sequence of Corynebacterium casei LMG S-19264T (=DSM 44701T), isolated from a smear-ripened cheese.</title>
        <authorList>
            <consortium name="US DOE Joint Genome Institute (JGI-PGF)"/>
            <person name="Walter F."/>
            <person name="Albersmeier A."/>
            <person name="Kalinowski J."/>
            <person name="Ruckert C."/>
        </authorList>
    </citation>
    <scope>NUCLEOTIDE SEQUENCE</scope>
    <source>
        <strain evidence="1">CGMCC 1.15760</strain>
    </source>
</reference>
<accession>A0A917FZU3</accession>
<evidence type="ECO:0000313" key="1">
    <source>
        <dbReference type="EMBL" id="GGG15411.1"/>
    </source>
</evidence>
<proteinExistence type="predicted"/>
<organism evidence="1 2">
    <name type="scientific">Lysinibacillus alkalisoli</name>
    <dbReference type="NCBI Taxonomy" id="1911548"/>
    <lineage>
        <taxon>Bacteria</taxon>
        <taxon>Bacillati</taxon>
        <taxon>Bacillota</taxon>
        <taxon>Bacilli</taxon>
        <taxon>Bacillales</taxon>
        <taxon>Bacillaceae</taxon>
        <taxon>Lysinibacillus</taxon>
    </lineage>
</organism>
<protein>
    <submittedName>
        <fullName evidence="1">Uncharacterized protein</fullName>
    </submittedName>
</protein>